<evidence type="ECO:0000313" key="3">
    <source>
        <dbReference type="Proteomes" id="UP000070501"/>
    </source>
</evidence>
<name>A0A136IT23_9PEZI</name>
<keyword evidence="3" id="KW-1185">Reference proteome</keyword>
<gene>
    <name evidence="2" type="ORF">Micbo1qcDRAFT_167125</name>
</gene>
<evidence type="ECO:0000256" key="1">
    <source>
        <dbReference type="SAM" id="MobiDB-lite"/>
    </source>
</evidence>
<feature type="compositionally biased region" description="Basic and acidic residues" evidence="1">
    <location>
        <begin position="32"/>
        <end position="43"/>
    </location>
</feature>
<accession>A0A136IT23</accession>
<feature type="region of interest" description="Disordered" evidence="1">
    <location>
        <begin position="1"/>
        <end position="54"/>
    </location>
</feature>
<evidence type="ECO:0000313" key="2">
    <source>
        <dbReference type="EMBL" id="KXJ88027.1"/>
    </source>
</evidence>
<dbReference type="InParanoid" id="A0A136IT23"/>
<feature type="compositionally biased region" description="Basic and acidic residues" evidence="1">
    <location>
        <begin position="8"/>
        <end position="22"/>
    </location>
</feature>
<feature type="non-terminal residue" evidence="2">
    <location>
        <position position="97"/>
    </location>
</feature>
<organism evidence="2 3">
    <name type="scientific">Microdochium bolleyi</name>
    <dbReference type="NCBI Taxonomy" id="196109"/>
    <lineage>
        <taxon>Eukaryota</taxon>
        <taxon>Fungi</taxon>
        <taxon>Dikarya</taxon>
        <taxon>Ascomycota</taxon>
        <taxon>Pezizomycotina</taxon>
        <taxon>Sordariomycetes</taxon>
        <taxon>Xylariomycetidae</taxon>
        <taxon>Xylariales</taxon>
        <taxon>Microdochiaceae</taxon>
        <taxon>Microdochium</taxon>
    </lineage>
</organism>
<sequence>MALFSSAAEEKPVEEVPTDSKRDKKNKKKDKKSAEDGSKRDSVVRPGTSGTANILLQTREQASENFVKAQRAEKAYITRKKVALARGNYDNTKTHFK</sequence>
<dbReference type="Proteomes" id="UP000070501">
    <property type="component" value="Unassembled WGS sequence"/>
</dbReference>
<reference evidence="3" key="1">
    <citation type="submission" date="2016-02" db="EMBL/GenBank/DDBJ databases">
        <title>Draft genome sequence of Microdochium bolleyi, a fungal endophyte of beachgrass.</title>
        <authorList>
            <consortium name="DOE Joint Genome Institute"/>
            <person name="David A.S."/>
            <person name="May G."/>
            <person name="Haridas S."/>
            <person name="Lim J."/>
            <person name="Wang M."/>
            <person name="Labutti K."/>
            <person name="Lipzen A."/>
            <person name="Barry K."/>
            <person name="Grigoriev I.V."/>
        </authorList>
    </citation>
    <scope>NUCLEOTIDE SEQUENCE [LARGE SCALE GENOMIC DNA]</scope>
    <source>
        <strain evidence="3">J235TASD1</strain>
    </source>
</reference>
<dbReference type="OrthoDB" id="4771937at2759"/>
<protein>
    <submittedName>
        <fullName evidence="2">Uncharacterized protein</fullName>
    </submittedName>
</protein>
<dbReference type="EMBL" id="KQ964260">
    <property type="protein sequence ID" value="KXJ88027.1"/>
    <property type="molecule type" value="Genomic_DNA"/>
</dbReference>
<proteinExistence type="predicted"/>
<dbReference type="AlphaFoldDB" id="A0A136IT23"/>